<sequence length="100" mass="11526">MDKLILTMNNAGLEIEYHPKVNATLISKKKTIDYAVHVDMFDNVYSVFAYRNEMFYLFGATICALIDLGGSLRGTWNLYDVVPESMISRWEQDKIINNNI</sequence>
<organism evidence="1 2">
    <name type="scientific">Catalinimonas alkaloidigena</name>
    <dbReference type="NCBI Taxonomy" id="1075417"/>
    <lineage>
        <taxon>Bacteria</taxon>
        <taxon>Pseudomonadati</taxon>
        <taxon>Bacteroidota</taxon>
        <taxon>Cytophagia</taxon>
        <taxon>Cytophagales</taxon>
        <taxon>Catalimonadaceae</taxon>
        <taxon>Catalinimonas</taxon>
    </lineage>
</organism>
<protein>
    <submittedName>
        <fullName evidence="1">Uncharacterized protein</fullName>
    </submittedName>
</protein>
<dbReference type="AlphaFoldDB" id="A0A1G9IQN2"/>
<dbReference type="EMBL" id="FNFO01000005">
    <property type="protein sequence ID" value="SDL27365.1"/>
    <property type="molecule type" value="Genomic_DNA"/>
</dbReference>
<proteinExistence type="predicted"/>
<evidence type="ECO:0000313" key="2">
    <source>
        <dbReference type="Proteomes" id="UP000198510"/>
    </source>
</evidence>
<name>A0A1G9IQN2_9BACT</name>
<dbReference type="RefSeq" id="WP_143017294.1">
    <property type="nucleotide sequence ID" value="NZ_FNFO01000005.1"/>
</dbReference>
<evidence type="ECO:0000313" key="1">
    <source>
        <dbReference type="EMBL" id="SDL27365.1"/>
    </source>
</evidence>
<reference evidence="1 2" key="1">
    <citation type="submission" date="2016-10" db="EMBL/GenBank/DDBJ databases">
        <authorList>
            <person name="de Groot N.N."/>
        </authorList>
    </citation>
    <scope>NUCLEOTIDE SEQUENCE [LARGE SCALE GENOMIC DNA]</scope>
    <source>
        <strain evidence="1 2">DSM 25186</strain>
    </source>
</reference>
<accession>A0A1G9IQN2</accession>
<dbReference type="Proteomes" id="UP000198510">
    <property type="component" value="Unassembled WGS sequence"/>
</dbReference>
<gene>
    <name evidence="1" type="ORF">SAMN05421823_10573</name>
</gene>
<keyword evidence="2" id="KW-1185">Reference proteome</keyword>